<evidence type="ECO:0000313" key="3">
    <source>
        <dbReference type="Proteomes" id="UP000007875"/>
    </source>
</evidence>
<reference evidence="2" key="3">
    <citation type="submission" date="2025-09" db="UniProtKB">
        <authorList>
            <consortium name="Ensembl"/>
        </authorList>
    </citation>
    <scope>IDENTIFICATION</scope>
</reference>
<dbReference type="AlphaFoldDB" id="H2YD18"/>
<name>H2YD18_CIOSA</name>
<accession>H2YD18</accession>
<evidence type="ECO:0000256" key="1">
    <source>
        <dbReference type="SAM" id="MobiDB-lite"/>
    </source>
</evidence>
<feature type="compositionally biased region" description="Basic and acidic residues" evidence="1">
    <location>
        <begin position="23"/>
        <end position="46"/>
    </location>
</feature>
<keyword evidence="3" id="KW-1185">Reference proteome</keyword>
<sequence>IGGARPKLTSSKSSGRFNLGRFSKPDTNDKTASKAFKEGKSNRSNS</sequence>
<dbReference type="HOGENOM" id="CLU_3193717_0_0_1"/>
<dbReference type="Proteomes" id="UP000007875">
    <property type="component" value="Unassembled WGS sequence"/>
</dbReference>
<proteinExistence type="predicted"/>
<feature type="region of interest" description="Disordered" evidence="1">
    <location>
        <begin position="1"/>
        <end position="46"/>
    </location>
</feature>
<evidence type="ECO:0000313" key="2">
    <source>
        <dbReference type="Ensembl" id="ENSCSAVP00000003216.1"/>
    </source>
</evidence>
<protein>
    <submittedName>
        <fullName evidence="2">Uncharacterized protein</fullName>
    </submittedName>
</protein>
<reference evidence="3" key="1">
    <citation type="submission" date="2003-08" db="EMBL/GenBank/DDBJ databases">
        <authorList>
            <person name="Birren B."/>
            <person name="Nusbaum C."/>
            <person name="Abebe A."/>
            <person name="Abouelleil A."/>
            <person name="Adekoya E."/>
            <person name="Ait-zahra M."/>
            <person name="Allen N."/>
            <person name="Allen T."/>
            <person name="An P."/>
            <person name="Anderson M."/>
            <person name="Anderson S."/>
            <person name="Arachchi H."/>
            <person name="Armbruster J."/>
            <person name="Bachantsang P."/>
            <person name="Baldwin J."/>
            <person name="Barry A."/>
            <person name="Bayul T."/>
            <person name="Blitshsteyn B."/>
            <person name="Bloom T."/>
            <person name="Blye J."/>
            <person name="Boguslavskiy L."/>
            <person name="Borowsky M."/>
            <person name="Boukhgalter B."/>
            <person name="Brunache A."/>
            <person name="Butler J."/>
            <person name="Calixte N."/>
            <person name="Calvo S."/>
            <person name="Camarata J."/>
            <person name="Campo K."/>
            <person name="Chang J."/>
            <person name="Cheshatsang Y."/>
            <person name="Citroen M."/>
            <person name="Collymore A."/>
            <person name="Considine T."/>
            <person name="Cook A."/>
            <person name="Cooke P."/>
            <person name="Corum B."/>
            <person name="Cuomo C."/>
            <person name="David R."/>
            <person name="Dawoe T."/>
            <person name="Degray S."/>
            <person name="Dodge S."/>
            <person name="Dooley K."/>
            <person name="Dorje P."/>
            <person name="Dorjee K."/>
            <person name="Dorris L."/>
            <person name="Duffey N."/>
            <person name="Dupes A."/>
            <person name="Elkins T."/>
            <person name="Engels R."/>
            <person name="Erickson J."/>
            <person name="Farina A."/>
            <person name="Faro S."/>
            <person name="Ferreira P."/>
            <person name="Fischer H."/>
            <person name="Fitzgerald M."/>
            <person name="Foley K."/>
            <person name="Gage D."/>
            <person name="Galagan J."/>
            <person name="Gearin G."/>
            <person name="Gnerre S."/>
            <person name="Gnirke A."/>
            <person name="Goyette A."/>
            <person name="Graham J."/>
            <person name="Grandbois E."/>
            <person name="Gyaltsen K."/>
            <person name="Hafez N."/>
            <person name="Hagopian D."/>
            <person name="Hagos B."/>
            <person name="Hall J."/>
            <person name="Hatcher B."/>
            <person name="Heller A."/>
            <person name="Higgins H."/>
            <person name="Honan T."/>
            <person name="Horn A."/>
            <person name="Houde N."/>
            <person name="Hughes L."/>
            <person name="Hulme W."/>
            <person name="Husby E."/>
            <person name="Iliev I."/>
            <person name="Jaffe D."/>
            <person name="Jones C."/>
            <person name="Kamal M."/>
            <person name="Kamat A."/>
            <person name="Kamvysselis M."/>
            <person name="Karlsson E."/>
            <person name="Kells C."/>
            <person name="Kieu A."/>
            <person name="Kisner P."/>
            <person name="Kodira C."/>
            <person name="Kulbokas E."/>
            <person name="Labutti K."/>
            <person name="Lama D."/>
            <person name="Landers T."/>
            <person name="Leger J."/>
            <person name="Levine S."/>
            <person name="Lewis D."/>
            <person name="Lewis T."/>
            <person name="Lindblad-toh K."/>
            <person name="Liu X."/>
            <person name="Lokyitsang T."/>
            <person name="Lokyitsang Y."/>
            <person name="Lucien O."/>
            <person name="Lui A."/>
            <person name="Ma L.J."/>
            <person name="Mabbitt R."/>
            <person name="Macdonald J."/>
            <person name="Maclean C."/>
            <person name="Major J."/>
            <person name="Manning J."/>
            <person name="Marabella R."/>
            <person name="Maru K."/>
            <person name="Matthews C."/>
            <person name="Mauceli E."/>
            <person name="Mccarthy M."/>
            <person name="Mcdonough S."/>
            <person name="Mcghee T."/>
            <person name="Meldrim J."/>
            <person name="Meneus L."/>
            <person name="Mesirov J."/>
            <person name="Mihalev A."/>
            <person name="Mihova T."/>
            <person name="Mikkelsen T."/>
            <person name="Mlenga V."/>
            <person name="Moru K."/>
            <person name="Mozes J."/>
            <person name="Mulrain L."/>
            <person name="Munson G."/>
            <person name="Naylor J."/>
            <person name="Newes C."/>
            <person name="Nguyen C."/>
            <person name="Nguyen N."/>
            <person name="Nguyen T."/>
            <person name="Nicol R."/>
            <person name="Nielsen C."/>
            <person name="Nizzari M."/>
            <person name="Norbu C."/>
            <person name="Norbu N."/>
            <person name="O'donnell P."/>
            <person name="Okoawo O."/>
            <person name="O'leary S."/>
            <person name="Omotosho B."/>
            <person name="O'neill K."/>
            <person name="Osman S."/>
            <person name="Parker S."/>
            <person name="Perrin D."/>
            <person name="Phunkhang P."/>
            <person name="Piqani B."/>
            <person name="Purcell S."/>
            <person name="Rachupka T."/>
            <person name="Ramasamy U."/>
            <person name="Rameau R."/>
            <person name="Ray V."/>
            <person name="Raymond C."/>
            <person name="Retta R."/>
            <person name="Richardson S."/>
            <person name="Rise C."/>
            <person name="Rodriguez J."/>
            <person name="Rogers J."/>
            <person name="Rogov P."/>
            <person name="Rutman M."/>
            <person name="Schupbach R."/>
            <person name="Seaman C."/>
            <person name="Settipalli S."/>
            <person name="Sharpe T."/>
            <person name="Sheridan J."/>
            <person name="Sherpa N."/>
            <person name="Shi J."/>
            <person name="Smirnov S."/>
            <person name="Smith C."/>
            <person name="Sougnez C."/>
            <person name="Spencer B."/>
            <person name="Stalker J."/>
            <person name="Stange-thomann N."/>
            <person name="Stavropoulos S."/>
            <person name="Stetson K."/>
            <person name="Stone C."/>
            <person name="Stone S."/>
            <person name="Stubbs M."/>
            <person name="Talamas J."/>
            <person name="Tchuinga P."/>
            <person name="Tenzing P."/>
            <person name="Tesfaye S."/>
            <person name="Theodore J."/>
            <person name="Thoulutsang Y."/>
            <person name="Topham K."/>
            <person name="Towey S."/>
            <person name="Tsamla T."/>
            <person name="Tsomo N."/>
            <person name="Vallee D."/>
            <person name="Vassiliev H."/>
            <person name="Venkataraman V."/>
            <person name="Vinson J."/>
            <person name="Vo A."/>
            <person name="Wade C."/>
            <person name="Wang S."/>
            <person name="Wangchuk T."/>
            <person name="Wangdi T."/>
            <person name="Whittaker C."/>
            <person name="Wilkinson J."/>
            <person name="Wu Y."/>
            <person name="Wyman D."/>
            <person name="Yadav S."/>
            <person name="Yang S."/>
            <person name="Yang X."/>
            <person name="Yeager S."/>
            <person name="Yee E."/>
            <person name="Young G."/>
            <person name="Zainoun J."/>
            <person name="Zembeck L."/>
            <person name="Zimmer A."/>
            <person name="Zody M."/>
            <person name="Lander E."/>
        </authorList>
    </citation>
    <scope>NUCLEOTIDE SEQUENCE [LARGE SCALE GENOMIC DNA]</scope>
</reference>
<reference evidence="2" key="2">
    <citation type="submission" date="2025-08" db="UniProtKB">
        <authorList>
            <consortium name="Ensembl"/>
        </authorList>
    </citation>
    <scope>IDENTIFICATION</scope>
</reference>
<organism evidence="2 3">
    <name type="scientific">Ciona savignyi</name>
    <name type="common">Pacific transparent sea squirt</name>
    <dbReference type="NCBI Taxonomy" id="51511"/>
    <lineage>
        <taxon>Eukaryota</taxon>
        <taxon>Metazoa</taxon>
        <taxon>Chordata</taxon>
        <taxon>Tunicata</taxon>
        <taxon>Ascidiacea</taxon>
        <taxon>Phlebobranchia</taxon>
        <taxon>Cionidae</taxon>
        <taxon>Ciona</taxon>
    </lineage>
</organism>
<dbReference type="InParanoid" id="H2YD18"/>
<dbReference type="Ensembl" id="ENSCSAVT00000003265.1">
    <property type="protein sequence ID" value="ENSCSAVP00000003216.1"/>
    <property type="gene ID" value="ENSCSAVG00000001911.1"/>
</dbReference>